<reference evidence="4" key="1">
    <citation type="journal article" date="2019" name="Int. J. Syst. Evol. Microbiol.">
        <title>The Global Catalogue of Microorganisms (GCM) 10K type strain sequencing project: providing services to taxonomists for standard genome sequencing and annotation.</title>
        <authorList>
            <consortium name="The Broad Institute Genomics Platform"/>
            <consortium name="The Broad Institute Genome Sequencing Center for Infectious Disease"/>
            <person name="Wu L."/>
            <person name="Ma J."/>
        </authorList>
    </citation>
    <scope>NUCLEOTIDE SEQUENCE [LARGE SCALE GENOMIC DNA]</scope>
    <source>
        <strain evidence="4">CCM 7491</strain>
    </source>
</reference>
<organism evidence="3 4">
    <name type="scientific">Sphingobium rhizovicinum</name>
    <dbReference type="NCBI Taxonomy" id="432308"/>
    <lineage>
        <taxon>Bacteria</taxon>
        <taxon>Pseudomonadati</taxon>
        <taxon>Pseudomonadota</taxon>
        <taxon>Alphaproteobacteria</taxon>
        <taxon>Sphingomonadales</taxon>
        <taxon>Sphingomonadaceae</taxon>
        <taxon>Sphingobium</taxon>
    </lineage>
</organism>
<evidence type="ECO:0000259" key="1">
    <source>
        <dbReference type="Pfam" id="PF07171"/>
    </source>
</evidence>
<feature type="domain" description="Microcystin LR degradation protein MlrC C-terminal" evidence="1">
    <location>
        <begin position="324"/>
        <end position="487"/>
    </location>
</feature>
<evidence type="ECO:0000313" key="3">
    <source>
        <dbReference type="EMBL" id="MFC3443297.1"/>
    </source>
</evidence>
<name>A0ABV7NLU3_9SPHN</name>
<comment type="caution">
    <text evidence="3">The sequence shown here is derived from an EMBL/GenBank/DDBJ whole genome shotgun (WGS) entry which is preliminary data.</text>
</comment>
<gene>
    <name evidence="3" type="ORF">ACFOKF_19260</name>
</gene>
<keyword evidence="4" id="KW-1185">Reference proteome</keyword>
<evidence type="ECO:0000313" key="4">
    <source>
        <dbReference type="Proteomes" id="UP001595681"/>
    </source>
</evidence>
<proteinExistence type="predicted"/>
<protein>
    <submittedName>
        <fullName evidence="3">M81 family metallopeptidase</fullName>
    </submittedName>
</protein>
<dbReference type="InterPro" id="IPR010799">
    <property type="entry name" value="MlrC_C"/>
</dbReference>
<evidence type="ECO:0000259" key="2">
    <source>
        <dbReference type="Pfam" id="PF07364"/>
    </source>
</evidence>
<dbReference type="EMBL" id="JBHRVU010000005">
    <property type="protein sequence ID" value="MFC3443297.1"/>
    <property type="molecule type" value="Genomic_DNA"/>
</dbReference>
<sequence>MERRTFLKSASAIALATFAIDAVGAKSLIPAFAKTPRIAIGGIASECSTYSRIRSRLPDIRVLRGDDILESDQFTFLKRYDVPFLPTLVANAGSGGPMDRQAYETLKAEYLERLKALMPLDGVYCAMHGALFVEGMQDAEGDWYEATRKLVGPDCLISASYDLHGNISQRIVDNLDCITAYRTAPHVDRVENTMRATDMLTHCLRYGIRPYISWATIPVLLAGEQSSTEWDPGRRLWSDLSEYNRQPGILDVSQLVGYVWADEPRSAASVVVTGTAPVTQAQIATELAQRYWDARRDFKFGSPTGTIEETIAQAMASKTHPVIISDSGDNPGGGGNADQSTFLQALLKAGAKDVLLGGMTDRPATDACYKAGVGATIAIAIGGSLDPIQSQPVKVNATVKYLAKVAKPEDGEAVVEFNGITATLSARRRAYHAAEAFQVLGLEPTAFKIVVLKCGYLNPTMKPLANPHLMALSPGAIDQDIPNIENKNRVPSFPFVQDLTYTPRPYLSRRAALAKTKR</sequence>
<feature type="domain" description="Microcystin LR degradation protein MlrC N-terminal" evidence="2">
    <location>
        <begin position="37"/>
        <end position="315"/>
    </location>
</feature>
<accession>A0ABV7NLU3</accession>
<dbReference type="Proteomes" id="UP001595681">
    <property type="component" value="Unassembled WGS sequence"/>
</dbReference>
<dbReference type="Pfam" id="PF07171">
    <property type="entry name" value="MlrC_C"/>
    <property type="match status" value="1"/>
</dbReference>
<dbReference type="InterPro" id="IPR015995">
    <property type="entry name" value="MlrC_N"/>
</dbReference>
<dbReference type="RefSeq" id="WP_380797995.1">
    <property type="nucleotide sequence ID" value="NZ_JBHRVU010000005.1"/>
</dbReference>
<dbReference type="Pfam" id="PF07364">
    <property type="entry name" value="DUF1485"/>
    <property type="match status" value="1"/>
</dbReference>